<dbReference type="EMBL" id="JRPJ02000050">
    <property type="protein sequence ID" value="TLE08418.1"/>
    <property type="molecule type" value="Genomic_DNA"/>
</dbReference>
<dbReference type="AlphaFoldDB" id="A0A099V5V6"/>
<dbReference type="Gene3D" id="3.40.30.10">
    <property type="entry name" value="Glutaredoxin"/>
    <property type="match status" value="1"/>
</dbReference>
<keyword evidence="1" id="KW-0732">Signal</keyword>
<protein>
    <submittedName>
        <fullName evidence="4">Thioredoxin family protein</fullName>
    </submittedName>
</protein>
<evidence type="ECO:0000313" key="3">
    <source>
        <dbReference type="EMBL" id="AQQ60216.1"/>
    </source>
</evidence>
<evidence type="ECO:0000313" key="6">
    <source>
        <dbReference type="Proteomes" id="UP000188298"/>
    </source>
</evidence>
<evidence type="ECO:0000313" key="5">
    <source>
        <dbReference type="Proteomes" id="UP000029857"/>
    </source>
</evidence>
<feature type="chain" id="PRO_5010409716" evidence="1">
    <location>
        <begin position="26"/>
        <end position="195"/>
    </location>
</feature>
<proteinExistence type="predicted"/>
<dbReference type="Pfam" id="PF13098">
    <property type="entry name" value="Thioredoxin_2"/>
    <property type="match status" value="1"/>
</dbReference>
<reference evidence="4" key="3">
    <citation type="submission" date="2018-04" db="EMBL/GenBank/DDBJ databases">
        <authorList>
            <person name="Sheh A."/>
            <person name="Shen Z."/>
            <person name="Mannion A.J."/>
            <person name="Fox J.G."/>
        </authorList>
    </citation>
    <scope>NUCLEOTIDE SEQUENCE</scope>
    <source>
        <strain evidence="4">ATCC 49320</strain>
    </source>
</reference>
<accession>A0A099V5V6</accession>
<name>A0A099V5V6_9HELI</name>
<dbReference type="InterPro" id="IPR036249">
    <property type="entry name" value="Thioredoxin-like_sf"/>
</dbReference>
<evidence type="ECO:0000313" key="4">
    <source>
        <dbReference type="EMBL" id="TLE08418.1"/>
    </source>
</evidence>
<gene>
    <name evidence="4" type="ORF">LS79_009980</name>
    <name evidence="3" type="ORF">XJ32_09085</name>
</gene>
<organism evidence="4 5">
    <name type="scientific">Helicobacter bilis</name>
    <dbReference type="NCBI Taxonomy" id="37372"/>
    <lineage>
        <taxon>Bacteria</taxon>
        <taxon>Pseudomonadati</taxon>
        <taxon>Campylobacterota</taxon>
        <taxon>Epsilonproteobacteria</taxon>
        <taxon>Campylobacterales</taxon>
        <taxon>Helicobacteraceae</taxon>
        <taxon>Helicobacter</taxon>
    </lineage>
</organism>
<dbReference type="EMBL" id="CP019645">
    <property type="protein sequence ID" value="AQQ60216.1"/>
    <property type="molecule type" value="Genomic_DNA"/>
</dbReference>
<evidence type="ECO:0000256" key="1">
    <source>
        <dbReference type="SAM" id="SignalP"/>
    </source>
</evidence>
<sequence>MECKIRTMLLCLLVFGVFGILQANANHNENAMAKQEVANVNIDDDLDSIFLNSKSIQLGDKPVMIVFGKDDCYHCSILSASLIGNDVIQGYITLNFLPYYINLSDKKKHSIPYLNLSGLSSLDTARLYKLESLPLIVFVSTDGKEIMRVAGFPGEKRIIHLLEFIYNDIWKNYNSPKERVAGFLEYEEDLAKGAK</sequence>
<dbReference type="RefSeq" id="WP_034563969.1">
    <property type="nucleotide sequence ID" value="NZ_CALESD010000046.1"/>
</dbReference>
<reference evidence="3 6" key="2">
    <citation type="submission" date="2017-02" db="EMBL/GenBank/DDBJ databases">
        <title>Whole genome sequencing of Helicobacter bilis strain AAQJH.</title>
        <authorList>
            <person name="Conlan S."/>
            <person name="Thomas P.J."/>
            <person name="Mullikin J."/>
            <person name="Palmore T.N."/>
            <person name="Frank K.M."/>
            <person name="Segre J.A."/>
        </authorList>
    </citation>
    <scope>NUCLEOTIDE SEQUENCE [LARGE SCALE GENOMIC DNA]</scope>
    <source>
        <strain evidence="3 6">AAQJH</strain>
    </source>
</reference>
<feature type="signal peptide" evidence="1">
    <location>
        <begin position="1"/>
        <end position="25"/>
    </location>
</feature>
<dbReference type="Proteomes" id="UP000029857">
    <property type="component" value="Unassembled WGS sequence"/>
</dbReference>
<dbReference type="InterPro" id="IPR012336">
    <property type="entry name" value="Thioredoxin-like_fold"/>
</dbReference>
<dbReference type="Proteomes" id="UP000188298">
    <property type="component" value="Chromosome"/>
</dbReference>
<evidence type="ECO:0000259" key="2">
    <source>
        <dbReference type="Pfam" id="PF13098"/>
    </source>
</evidence>
<feature type="domain" description="Thioredoxin-like fold" evidence="2">
    <location>
        <begin position="60"/>
        <end position="158"/>
    </location>
</feature>
<dbReference type="KEGG" id="hbl:XJ32_09085"/>
<reference evidence="4 5" key="1">
    <citation type="journal article" date="2014" name="Genome Announc.">
        <title>Draft genome sequences of eight enterohepatic helicobacter species isolated from both laboratory and wild rodents.</title>
        <authorList>
            <person name="Sheh A."/>
            <person name="Shen Z."/>
            <person name="Fox J.G."/>
        </authorList>
    </citation>
    <scope>NUCLEOTIDE SEQUENCE [LARGE SCALE GENOMIC DNA]</scope>
    <source>
        <strain evidence="4 5">ATCC 49320</strain>
    </source>
</reference>
<dbReference type="SUPFAM" id="SSF52833">
    <property type="entry name" value="Thioredoxin-like"/>
    <property type="match status" value="1"/>
</dbReference>